<evidence type="ECO:0000256" key="5">
    <source>
        <dbReference type="ARBA" id="ARBA00023002"/>
    </source>
</evidence>
<evidence type="ECO:0000259" key="9">
    <source>
        <dbReference type="Pfam" id="PF02781"/>
    </source>
</evidence>
<comment type="pathway">
    <text evidence="1 7">Carbohydrate degradation; pentose phosphate pathway; D-ribulose 5-phosphate from D-glucose 6-phosphate (oxidative stage): step 1/3.</text>
</comment>
<evidence type="ECO:0000313" key="11">
    <source>
        <dbReference type="Proteomes" id="UP000285517"/>
    </source>
</evidence>
<evidence type="ECO:0000256" key="1">
    <source>
        <dbReference type="ARBA" id="ARBA00004937"/>
    </source>
</evidence>
<dbReference type="GO" id="GO:0004345">
    <property type="term" value="F:glucose-6-phosphate dehydrogenase activity"/>
    <property type="evidence" value="ECO:0007669"/>
    <property type="project" value="UniProtKB-UniRule"/>
</dbReference>
<dbReference type="InterPro" id="IPR036291">
    <property type="entry name" value="NAD(P)-bd_dom_sf"/>
</dbReference>
<keyword evidence="11" id="KW-1185">Reference proteome</keyword>
<dbReference type="PANTHER" id="PTHR23429">
    <property type="entry name" value="GLUCOSE-6-PHOSPHATE 1-DEHYDROGENASE G6PD"/>
    <property type="match status" value="1"/>
</dbReference>
<evidence type="ECO:0000256" key="3">
    <source>
        <dbReference type="ARBA" id="ARBA00022526"/>
    </source>
</evidence>
<comment type="similarity">
    <text evidence="2 7">Belongs to the glucose-6-phosphate dehydrogenase family.</text>
</comment>
<evidence type="ECO:0000256" key="7">
    <source>
        <dbReference type="HAMAP-Rule" id="MF_00966"/>
    </source>
</evidence>
<dbReference type="RefSeq" id="WP_128251454.1">
    <property type="nucleotide sequence ID" value="NZ_CP034951.1"/>
</dbReference>
<evidence type="ECO:0000256" key="4">
    <source>
        <dbReference type="ARBA" id="ARBA00022857"/>
    </source>
</evidence>
<dbReference type="PIRSF" id="PIRSF000110">
    <property type="entry name" value="G6PD"/>
    <property type="match status" value="1"/>
</dbReference>
<dbReference type="GO" id="GO:0050661">
    <property type="term" value="F:NADP binding"/>
    <property type="evidence" value="ECO:0007669"/>
    <property type="project" value="UniProtKB-UniRule"/>
</dbReference>
<dbReference type="Proteomes" id="UP000285517">
    <property type="component" value="Chromosome"/>
</dbReference>
<dbReference type="PRINTS" id="PR00079">
    <property type="entry name" value="G6PDHDRGNASE"/>
</dbReference>
<dbReference type="InterPro" id="IPR022675">
    <property type="entry name" value="G6P_DH_C"/>
</dbReference>
<feature type="binding site" evidence="7">
    <location>
        <position position="192"/>
    </location>
    <ligand>
        <name>substrate</name>
    </ligand>
</feature>
<proteinExistence type="inferred from homology"/>
<evidence type="ECO:0000256" key="2">
    <source>
        <dbReference type="ARBA" id="ARBA00009975"/>
    </source>
</evidence>
<dbReference type="NCBIfam" id="TIGR00871">
    <property type="entry name" value="zwf"/>
    <property type="match status" value="1"/>
</dbReference>
<evidence type="ECO:0000313" key="10">
    <source>
        <dbReference type="EMBL" id="QAA83091.1"/>
    </source>
</evidence>
<dbReference type="GO" id="GO:0009051">
    <property type="term" value="P:pentose-phosphate shunt, oxidative branch"/>
    <property type="evidence" value="ECO:0007669"/>
    <property type="project" value="TreeGrafter"/>
</dbReference>
<feature type="binding site" evidence="7">
    <location>
        <position position="56"/>
    </location>
    <ligand>
        <name>NADP(+)</name>
        <dbReference type="ChEBI" id="CHEBI:58349"/>
    </ligand>
</feature>
<gene>
    <name evidence="7 10" type="primary">zwf</name>
    <name evidence="10" type="ORF">EI546_15810</name>
</gene>
<dbReference type="PROSITE" id="PS00069">
    <property type="entry name" value="G6P_DEHYDROGENASE"/>
    <property type="match status" value="1"/>
</dbReference>
<sequence>MAKTVNHNTNTEPNSAIFIIFGGTGDLSRRKIFPALYNLFLENRLPEKLAIVGSGRSKLTDAKYRATLLDSVNEFSRRGKAKKEDWTTFASKITYQAANIKDVGEYKAFETRIKEYQDEWKEKPAIIYYCAVSPEFFCTIAENISSAKLENNEETTRIVIEKPFGSDLKSAQDLNHKLLTIFSEKQIYRIDHYLGKEVVQNIMAFRFANAIMEPLWNRNHIEHVQISVTEQIGVGSRGDYFEHAGILRDMIQNHLLQLLCIIAMEPPISFDADVVRDRKVEVLKAMRKILPGKIDAISARGQYGPGWVEGKKVPGYREEADVDPESNTETYAALKFYVDNWRWQGVPFYLRTGKRLFKTASLITIRFKEVPHNMFHSENENVPKQNRLVISIQPDMGILLQLESKIPGLEMRLNTVDMVFDYSGKTRSDAPEAYETLLLDIISGDQTLFMRADQVEAAWELIMPVLNSWENNKVRNFPNYPANSWGPENAEALIAQDGFHWFNLPENIKKE</sequence>
<feature type="binding site" evidence="7">
    <location>
        <position position="249"/>
    </location>
    <ligand>
        <name>substrate</name>
    </ligand>
</feature>
<dbReference type="OrthoDB" id="9802739at2"/>
<accession>A0A410G791</accession>
<evidence type="ECO:0000259" key="8">
    <source>
        <dbReference type="Pfam" id="PF00479"/>
    </source>
</evidence>
<comment type="caution">
    <text evidence="7">Lacks conserved residue(s) required for the propagation of feature annotation.</text>
</comment>
<feature type="domain" description="Glucose-6-phosphate dehydrogenase C-terminal" evidence="9">
    <location>
        <begin position="203"/>
        <end position="501"/>
    </location>
</feature>
<comment type="catalytic activity">
    <reaction evidence="7">
        <text>D-glucose 6-phosphate + NADP(+) = 6-phospho-D-glucono-1,5-lactone + NADPH + H(+)</text>
        <dbReference type="Rhea" id="RHEA:15841"/>
        <dbReference type="ChEBI" id="CHEBI:15378"/>
        <dbReference type="ChEBI" id="CHEBI:57783"/>
        <dbReference type="ChEBI" id="CHEBI:57955"/>
        <dbReference type="ChEBI" id="CHEBI:58349"/>
        <dbReference type="ChEBI" id="CHEBI:61548"/>
        <dbReference type="EC" id="1.1.1.49"/>
    </reaction>
</comment>
<evidence type="ECO:0000256" key="6">
    <source>
        <dbReference type="ARBA" id="ARBA00023277"/>
    </source>
</evidence>
<feature type="binding site" evidence="7">
    <location>
        <position position="354"/>
    </location>
    <ligand>
        <name>substrate</name>
    </ligand>
</feature>
<dbReference type="InterPro" id="IPR019796">
    <property type="entry name" value="G6P_DH_AS"/>
</dbReference>
<reference evidence="10 11" key="1">
    <citation type="submission" date="2019-01" db="EMBL/GenBank/DDBJ databases">
        <title>Complete genome sequencing of Aequorivita sp. H23M31.</title>
        <authorList>
            <person name="Bae J.-W."/>
        </authorList>
    </citation>
    <scope>NUCLEOTIDE SEQUENCE [LARGE SCALE GENOMIC DNA]</scope>
    <source>
        <strain evidence="10 11">H23M31</strain>
    </source>
</reference>
<keyword evidence="3 7" id="KW-0313">Glucose metabolism</keyword>
<dbReference type="Pfam" id="PF00479">
    <property type="entry name" value="G6PD_N"/>
    <property type="match status" value="1"/>
</dbReference>
<keyword evidence="4 7" id="KW-0521">NADP</keyword>
<protein>
    <recommendedName>
        <fullName evidence="7">Glucose-6-phosphate 1-dehydrogenase</fullName>
        <shortName evidence="7">G6PD</shortName>
        <ecNumber evidence="7">1.1.1.49</ecNumber>
    </recommendedName>
</protein>
<organism evidence="10 11">
    <name type="scientific">Aequorivita ciconiae</name>
    <dbReference type="NCBI Taxonomy" id="2494375"/>
    <lineage>
        <taxon>Bacteria</taxon>
        <taxon>Pseudomonadati</taxon>
        <taxon>Bacteroidota</taxon>
        <taxon>Flavobacteriia</taxon>
        <taxon>Flavobacteriales</taxon>
        <taxon>Flavobacteriaceae</taxon>
        <taxon>Aequorivita</taxon>
    </lineage>
</organism>
<dbReference type="UniPathway" id="UPA00115">
    <property type="reaction ID" value="UER00408"/>
</dbReference>
<dbReference type="EMBL" id="CP034951">
    <property type="protein sequence ID" value="QAA83091.1"/>
    <property type="molecule type" value="Genomic_DNA"/>
</dbReference>
<dbReference type="HAMAP" id="MF_00966">
    <property type="entry name" value="G6PD"/>
    <property type="match status" value="1"/>
</dbReference>
<feature type="binding site" evidence="7">
    <location>
        <position position="162"/>
    </location>
    <ligand>
        <name>NADP(+)</name>
        <dbReference type="ChEBI" id="CHEBI:58349"/>
    </ligand>
</feature>
<dbReference type="AlphaFoldDB" id="A0A410G791"/>
<keyword evidence="5 7" id="KW-0560">Oxidoreductase</keyword>
<dbReference type="GO" id="GO:0005829">
    <property type="term" value="C:cytosol"/>
    <property type="evidence" value="ECO:0007669"/>
    <property type="project" value="TreeGrafter"/>
</dbReference>
<dbReference type="KEGG" id="aev:EI546_15810"/>
<feature type="binding site" evidence="7">
    <location>
        <position position="230"/>
    </location>
    <ligand>
        <name>substrate</name>
    </ligand>
</feature>
<feature type="binding site" evidence="7">
    <location>
        <begin position="22"/>
        <end position="29"/>
    </location>
    <ligand>
        <name>NADP(+)</name>
        <dbReference type="ChEBI" id="CHEBI:58349"/>
    </ligand>
</feature>
<dbReference type="Pfam" id="PF02781">
    <property type="entry name" value="G6PD_C"/>
    <property type="match status" value="1"/>
</dbReference>
<comment type="function">
    <text evidence="7">Catalyzes the oxidation of glucose 6-phosphate to 6-phosphogluconolactone.</text>
</comment>
<dbReference type="Gene3D" id="3.30.360.10">
    <property type="entry name" value="Dihydrodipicolinate Reductase, domain 2"/>
    <property type="match status" value="1"/>
</dbReference>
<dbReference type="NCBIfam" id="NF009492">
    <property type="entry name" value="PRK12853.1-3"/>
    <property type="match status" value="1"/>
</dbReference>
<dbReference type="GO" id="GO:0006006">
    <property type="term" value="P:glucose metabolic process"/>
    <property type="evidence" value="ECO:0007669"/>
    <property type="project" value="UniProtKB-KW"/>
</dbReference>
<dbReference type="PANTHER" id="PTHR23429:SF0">
    <property type="entry name" value="GLUCOSE-6-PHOSPHATE 1-DEHYDROGENASE"/>
    <property type="match status" value="1"/>
</dbReference>
<dbReference type="Gene3D" id="3.40.50.720">
    <property type="entry name" value="NAD(P)-binding Rossmann-like Domain"/>
    <property type="match status" value="1"/>
</dbReference>
<name>A0A410G791_9FLAO</name>
<feature type="domain" description="Glucose-6-phosphate dehydrogenase NAD-binding" evidence="8">
    <location>
        <begin position="19"/>
        <end position="201"/>
    </location>
</feature>
<feature type="binding site" evidence="7">
    <location>
        <position position="196"/>
    </location>
    <ligand>
        <name>substrate</name>
    </ligand>
</feature>
<dbReference type="SUPFAM" id="SSF51735">
    <property type="entry name" value="NAD(P)-binding Rossmann-fold domains"/>
    <property type="match status" value="1"/>
</dbReference>
<keyword evidence="6 7" id="KW-0119">Carbohydrate metabolism</keyword>
<feature type="active site" description="Proton acceptor" evidence="7">
    <location>
        <position position="254"/>
    </location>
</feature>
<dbReference type="SUPFAM" id="SSF55347">
    <property type="entry name" value="Glyceraldehyde-3-phosphate dehydrogenase-like, C-terminal domain"/>
    <property type="match status" value="1"/>
</dbReference>
<dbReference type="EC" id="1.1.1.49" evidence="7"/>
<dbReference type="InterPro" id="IPR022674">
    <property type="entry name" value="G6P_DH_NAD-bd"/>
</dbReference>
<dbReference type="InterPro" id="IPR001282">
    <property type="entry name" value="G6P_DH"/>
</dbReference>